<evidence type="ECO:0000256" key="6">
    <source>
        <dbReference type="ARBA" id="ARBA00022741"/>
    </source>
</evidence>
<keyword evidence="7" id="KW-0460">Magnesium</keyword>
<reference evidence="11 12" key="1">
    <citation type="submission" date="2019-06" db="EMBL/GenBank/DDBJ databases">
        <authorList>
            <person name="Li M."/>
        </authorList>
    </citation>
    <scope>NUCLEOTIDE SEQUENCE [LARGE SCALE GENOMIC DNA]</scope>
    <source>
        <strain evidence="11 12">BGMRC6574</strain>
    </source>
</reference>
<evidence type="ECO:0000256" key="1">
    <source>
        <dbReference type="ARBA" id="ARBA00001946"/>
    </source>
</evidence>
<dbReference type="AlphaFoldDB" id="A0A506UHT3"/>
<evidence type="ECO:0000256" key="3">
    <source>
        <dbReference type="ARBA" id="ARBA00022694"/>
    </source>
</evidence>
<protein>
    <submittedName>
        <fullName evidence="11">CCA tRNA nucleotidyltransferase</fullName>
    </submittedName>
</protein>
<dbReference type="InterPro" id="IPR043519">
    <property type="entry name" value="NT_sf"/>
</dbReference>
<dbReference type="GO" id="GO:0008033">
    <property type="term" value="P:tRNA processing"/>
    <property type="evidence" value="ECO:0007669"/>
    <property type="project" value="UniProtKB-KW"/>
</dbReference>
<dbReference type="PANTHER" id="PTHR46173:SF1">
    <property type="entry name" value="CCA TRNA NUCLEOTIDYLTRANSFERASE 1, MITOCHONDRIAL"/>
    <property type="match status" value="1"/>
</dbReference>
<dbReference type="CDD" id="cd05398">
    <property type="entry name" value="NT_ClassII-CCAase"/>
    <property type="match status" value="1"/>
</dbReference>
<keyword evidence="6" id="KW-0547">Nucleotide-binding</keyword>
<dbReference type="Proteomes" id="UP000320314">
    <property type="component" value="Unassembled WGS sequence"/>
</dbReference>
<evidence type="ECO:0000313" key="12">
    <source>
        <dbReference type="Proteomes" id="UP000320314"/>
    </source>
</evidence>
<dbReference type="InterPro" id="IPR002646">
    <property type="entry name" value="PolA_pol_head_dom"/>
</dbReference>
<dbReference type="InterPro" id="IPR050264">
    <property type="entry name" value="Bact_CCA-adding_enz_type3_sf"/>
</dbReference>
<dbReference type="EMBL" id="VHLH01000001">
    <property type="protein sequence ID" value="TPW32872.1"/>
    <property type="molecule type" value="Genomic_DNA"/>
</dbReference>
<keyword evidence="8" id="KW-0694">RNA-binding</keyword>
<dbReference type="Pfam" id="PF01743">
    <property type="entry name" value="PolyA_pol"/>
    <property type="match status" value="1"/>
</dbReference>
<dbReference type="SUPFAM" id="SSF81891">
    <property type="entry name" value="Poly A polymerase C-terminal region-like"/>
    <property type="match status" value="1"/>
</dbReference>
<keyword evidence="12" id="KW-1185">Reference proteome</keyword>
<dbReference type="InterPro" id="IPR032828">
    <property type="entry name" value="PolyA_RNA-bd"/>
</dbReference>
<dbReference type="GO" id="GO:0000166">
    <property type="term" value="F:nucleotide binding"/>
    <property type="evidence" value="ECO:0007669"/>
    <property type="project" value="UniProtKB-KW"/>
</dbReference>
<dbReference type="SUPFAM" id="SSF81301">
    <property type="entry name" value="Nucleotidyltransferase"/>
    <property type="match status" value="1"/>
</dbReference>
<evidence type="ECO:0000313" key="11">
    <source>
        <dbReference type="EMBL" id="TPW32872.1"/>
    </source>
</evidence>
<evidence type="ECO:0000256" key="7">
    <source>
        <dbReference type="ARBA" id="ARBA00022842"/>
    </source>
</evidence>
<dbReference type="Gene3D" id="1.10.3090.10">
    <property type="entry name" value="cca-adding enzyme, domain 2"/>
    <property type="match status" value="1"/>
</dbReference>
<accession>A0A506UHT3</accession>
<dbReference type="GO" id="GO:0046872">
    <property type="term" value="F:metal ion binding"/>
    <property type="evidence" value="ECO:0007669"/>
    <property type="project" value="UniProtKB-KW"/>
</dbReference>
<name>A0A506UHT3_9HYPH</name>
<evidence type="ECO:0000256" key="8">
    <source>
        <dbReference type="RuleBase" id="RU003953"/>
    </source>
</evidence>
<feature type="domain" description="Poly A polymerase head" evidence="9">
    <location>
        <begin position="55"/>
        <end position="176"/>
    </location>
</feature>
<proteinExistence type="inferred from homology"/>
<organism evidence="11 12">
    <name type="scientific">Pararhizobium mangrovi</name>
    <dbReference type="NCBI Taxonomy" id="2590452"/>
    <lineage>
        <taxon>Bacteria</taxon>
        <taxon>Pseudomonadati</taxon>
        <taxon>Pseudomonadota</taxon>
        <taxon>Alphaproteobacteria</taxon>
        <taxon>Hyphomicrobiales</taxon>
        <taxon>Rhizobiaceae</taxon>
        <taxon>Rhizobium/Agrobacterium group</taxon>
        <taxon>Pararhizobium</taxon>
    </lineage>
</organism>
<keyword evidence="2 8" id="KW-0808">Transferase</keyword>
<feature type="domain" description="tRNA nucleotidyltransferase/poly(A) polymerase RNA and SrmB- binding" evidence="10">
    <location>
        <begin position="208"/>
        <end position="265"/>
    </location>
</feature>
<dbReference type="GO" id="GO:0000049">
    <property type="term" value="F:tRNA binding"/>
    <property type="evidence" value="ECO:0007669"/>
    <property type="project" value="TreeGrafter"/>
</dbReference>
<evidence type="ECO:0000256" key="2">
    <source>
        <dbReference type="ARBA" id="ARBA00022679"/>
    </source>
</evidence>
<comment type="cofactor">
    <cofactor evidence="1">
        <name>Mg(2+)</name>
        <dbReference type="ChEBI" id="CHEBI:18420"/>
    </cofactor>
</comment>
<comment type="similarity">
    <text evidence="8">Belongs to the tRNA nucleotidyltransferase/poly(A) polymerase family.</text>
</comment>
<dbReference type="Gene3D" id="3.30.460.10">
    <property type="entry name" value="Beta Polymerase, domain 2"/>
    <property type="match status" value="1"/>
</dbReference>
<keyword evidence="4" id="KW-0548">Nucleotidyltransferase</keyword>
<comment type="caution">
    <text evidence="11">The sequence shown here is derived from an EMBL/GenBank/DDBJ whole genome shotgun (WGS) entry which is preliminary data.</text>
</comment>
<evidence type="ECO:0000259" key="9">
    <source>
        <dbReference type="Pfam" id="PF01743"/>
    </source>
</evidence>
<sequence>MVHLGHHGRHHPNALRKALRLTRTIRSAVGRDSWFREPGLQRIMRLLNRDEAETRVVGGAVRNALLDRPVDEVDLATTLKPEAVIERAGEAGLKSVPTGIEHGTVTLVIAGHSYEVTTLRSDVETDGRHATVAFGTDWQADAERRDLTINALYADADGAVIDPVGGLADLAAGTVRFIGDPETRIAEDYLRILRFFRFFAWYGSGRPEPEGLKACAREKDQIARLSAERVWSETRKLLAAPDPGRALLWMRQSGVLTAVLPETEKWGIDSVPAMVGTEKAFKWNPDALLRLMAIVPPETERLDALAKRLKLSRAEADRLEDWAEAPQVPYDIKDAAFDRLLYANKPPAVIDRLKLQLASARGRAITDSKAMVEAAAMSRLIERAKKWRRPSMPLGGADLKEQGVEEGPRMGRILARLEAAWLDSDFRLDRDALLERLPEAIGSE</sequence>
<dbReference type="GO" id="GO:0016779">
    <property type="term" value="F:nucleotidyltransferase activity"/>
    <property type="evidence" value="ECO:0007669"/>
    <property type="project" value="UniProtKB-KW"/>
</dbReference>
<dbReference type="OrthoDB" id="9805698at2"/>
<keyword evidence="5" id="KW-0479">Metal-binding</keyword>
<evidence type="ECO:0000256" key="4">
    <source>
        <dbReference type="ARBA" id="ARBA00022695"/>
    </source>
</evidence>
<evidence type="ECO:0000256" key="5">
    <source>
        <dbReference type="ARBA" id="ARBA00022723"/>
    </source>
</evidence>
<dbReference type="PANTHER" id="PTHR46173">
    <property type="entry name" value="CCA TRNA NUCLEOTIDYLTRANSFERASE 1, MITOCHONDRIAL"/>
    <property type="match status" value="1"/>
</dbReference>
<gene>
    <name evidence="11" type="ORF">FJU11_01215</name>
</gene>
<evidence type="ECO:0000259" key="10">
    <source>
        <dbReference type="Pfam" id="PF12627"/>
    </source>
</evidence>
<keyword evidence="3" id="KW-0819">tRNA processing</keyword>
<dbReference type="Pfam" id="PF12627">
    <property type="entry name" value="PolyA_pol_RNAbd"/>
    <property type="match status" value="1"/>
</dbReference>